<protein>
    <submittedName>
        <fullName evidence="1">Acyl carrier protein</fullName>
    </submittedName>
</protein>
<proteinExistence type="predicted"/>
<dbReference type="RefSeq" id="WP_209646480.1">
    <property type="nucleotide sequence ID" value="NZ_JAGINW010000001.1"/>
</dbReference>
<accession>A0ABS4TZE8</accession>
<dbReference type="EMBL" id="JAGINW010000001">
    <property type="protein sequence ID" value="MBP2329775.1"/>
    <property type="molecule type" value="Genomic_DNA"/>
</dbReference>
<dbReference type="Gene3D" id="1.10.1200.10">
    <property type="entry name" value="ACP-like"/>
    <property type="match status" value="1"/>
</dbReference>
<reference evidence="1 2" key="1">
    <citation type="submission" date="2021-03" db="EMBL/GenBank/DDBJ databases">
        <title>Sequencing the genomes of 1000 actinobacteria strains.</title>
        <authorList>
            <person name="Klenk H.-P."/>
        </authorList>
    </citation>
    <scope>NUCLEOTIDE SEQUENCE [LARGE SCALE GENOMIC DNA]</scope>
    <source>
        <strain evidence="1 2">DSM 46670</strain>
    </source>
</reference>
<keyword evidence="2" id="KW-1185">Reference proteome</keyword>
<dbReference type="InterPro" id="IPR036736">
    <property type="entry name" value="ACP-like_sf"/>
</dbReference>
<evidence type="ECO:0000313" key="2">
    <source>
        <dbReference type="Proteomes" id="UP001519332"/>
    </source>
</evidence>
<comment type="caution">
    <text evidence="1">The sequence shown here is derived from an EMBL/GenBank/DDBJ whole genome shotgun (WGS) entry which is preliminary data.</text>
</comment>
<sequence>MTAILNKDEVTKTVADTARMICAEQPGVAEPKSIRDLDSFSFVQIALELENTYGVKLIEDLEDFEGENFEDLAEAIVQLAANSDDDDHKTG</sequence>
<dbReference type="SUPFAM" id="SSF47336">
    <property type="entry name" value="ACP-like"/>
    <property type="match status" value="1"/>
</dbReference>
<name>A0ABS4TZE8_9PSEU</name>
<organism evidence="1 2">
    <name type="scientific">Kibdelosporangium banguiense</name>
    <dbReference type="NCBI Taxonomy" id="1365924"/>
    <lineage>
        <taxon>Bacteria</taxon>
        <taxon>Bacillati</taxon>
        <taxon>Actinomycetota</taxon>
        <taxon>Actinomycetes</taxon>
        <taxon>Pseudonocardiales</taxon>
        <taxon>Pseudonocardiaceae</taxon>
        <taxon>Kibdelosporangium</taxon>
    </lineage>
</organism>
<dbReference type="Proteomes" id="UP001519332">
    <property type="component" value="Unassembled WGS sequence"/>
</dbReference>
<evidence type="ECO:0000313" key="1">
    <source>
        <dbReference type="EMBL" id="MBP2329775.1"/>
    </source>
</evidence>
<gene>
    <name evidence="1" type="ORF">JOF56_010160</name>
</gene>